<dbReference type="PANTHER" id="PTHR30288:SF0">
    <property type="entry name" value="FLAGELLAR HOOK-ASSOCIATED PROTEIN 2"/>
    <property type="match status" value="1"/>
</dbReference>
<reference evidence="8 9" key="1">
    <citation type="submission" date="2017-02" db="EMBL/GenBank/DDBJ databases">
        <authorList>
            <person name="Peterson S.W."/>
        </authorList>
    </citation>
    <scope>NUCLEOTIDE SEQUENCE [LARGE SCALE GENOMIC DNA]</scope>
    <source>
        <strain evidence="8 9">DSM 18034</strain>
    </source>
</reference>
<comment type="subunit">
    <text evidence="2 5">Homopentamer.</text>
</comment>
<evidence type="ECO:0000256" key="1">
    <source>
        <dbReference type="ARBA" id="ARBA00009764"/>
    </source>
</evidence>
<organism evidence="8 9">
    <name type="scientific">Desulfobaculum bizertense DSM 18034</name>
    <dbReference type="NCBI Taxonomy" id="1121442"/>
    <lineage>
        <taxon>Bacteria</taxon>
        <taxon>Pseudomonadati</taxon>
        <taxon>Thermodesulfobacteriota</taxon>
        <taxon>Desulfovibrionia</taxon>
        <taxon>Desulfovibrionales</taxon>
        <taxon>Desulfovibrionaceae</taxon>
        <taxon>Desulfobaculum</taxon>
    </lineage>
</organism>
<feature type="domain" description="Flagellar hook-associated protein 2 C-terminal" evidence="7">
    <location>
        <begin position="240"/>
        <end position="555"/>
    </location>
</feature>
<comment type="similarity">
    <text evidence="1 5">Belongs to the FliD family.</text>
</comment>
<dbReference type="STRING" id="1121442.SAMN02745702_01061"/>
<name>A0A1T4VW31_9BACT</name>
<keyword evidence="3 5" id="KW-0175">Coiled coil</keyword>
<evidence type="ECO:0000256" key="2">
    <source>
        <dbReference type="ARBA" id="ARBA00011255"/>
    </source>
</evidence>
<dbReference type="Pfam" id="PF07195">
    <property type="entry name" value="FliD_C"/>
    <property type="match status" value="1"/>
</dbReference>
<evidence type="ECO:0000256" key="4">
    <source>
        <dbReference type="ARBA" id="ARBA00023143"/>
    </source>
</evidence>
<evidence type="ECO:0000256" key="3">
    <source>
        <dbReference type="ARBA" id="ARBA00023054"/>
    </source>
</evidence>
<dbReference type="InterPro" id="IPR040026">
    <property type="entry name" value="FliD"/>
</dbReference>
<accession>A0A1T4VW31</accession>
<keyword evidence="8" id="KW-0969">Cilium</keyword>
<dbReference type="InterPro" id="IPR003481">
    <property type="entry name" value="FliD_N"/>
</dbReference>
<keyword evidence="4 5" id="KW-0975">Bacterial flagellum</keyword>
<dbReference type="RefSeq" id="WP_078684367.1">
    <property type="nucleotide sequence ID" value="NZ_FUYA01000003.1"/>
</dbReference>
<dbReference type="GO" id="GO:0005576">
    <property type="term" value="C:extracellular region"/>
    <property type="evidence" value="ECO:0007669"/>
    <property type="project" value="UniProtKB-SubCell"/>
</dbReference>
<dbReference type="AlphaFoldDB" id="A0A1T4VW31"/>
<sequence>MADSTTSISGSSGFNVVTDDDGKIHIGKLGNGTDFDAIIDAQMKAEGLNKTKLESWKTDWEKKLTTVQDLNTKFLTYRSNLSYMDTMGEFLTKKIGVTDTNVLSATPTTDAEEGIHKIEVNQLAQNHIMTQSAGVADKTAEIVPTGGSTETLELTYGTGADAKTMKIDVAPGTTLEGLAQIINRHPDNAGVQAKVLYDGSKYYMQLSGKDLGADNTISINDANTTLAGFSTGDFTEIQQAQNAELRVDGWPKGSWIESDSNAVTDAVPGITLNLRSTGTTSIEIQNDSNAILNHVADFLDMVNDMKSSIKELTKYDPETKKAGLLQGDYSMSLISNLLNEVTSQHGIGFNGDTDAISTLAQLGIETDAKTGSPTFGMLTVDEEVFLKKLREDPQSVAEFFAADGIGSTDSGDVTFSSKIDGITKPGKYAVSYDVDAAGNITNAFIGGKPASVNGLTITAGSDTDAKGAVLTVNNLTAGSYTANLSLKQGKAGELHDALTEMTVGEKATFKVLTSNYTQMVENLTKQISDEETRLKTYEKNLREKYSRLDKTLAEYTSMQKTLDDQLKQLNAGD</sequence>
<proteinExistence type="inferred from homology"/>
<keyword evidence="8" id="KW-0282">Flagellum</keyword>
<dbReference type="GO" id="GO:0071973">
    <property type="term" value="P:bacterial-type flagellum-dependent cell motility"/>
    <property type="evidence" value="ECO:0007669"/>
    <property type="project" value="TreeGrafter"/>
</dbReference>
<evidence type="ECO:0000313" key="8">
    <source>
        <dbReference type="EMBL" id="SKA69202.1"/>
    </source>
</evidence>
<evidence type="ECO:0000259" key="6">
    <source>
        <dbReference type="Pfam" id="PF02465"/>
    </source>
</evidence>
<dbReference type="GO" id="GO:0009424">
    <property type="term" value="C:bacterial-type flagellum hook"/>
    <property type="evidence" value="ECO:0007669"/>
    <property type="project" value="UniProtKB-UniRule"/>
</dbReference>
<keyword evidence="8" id="KW-0966">Cell projection</keyword>
<dbReference type="InterPro" id="IPR010809">
    <property type="entry name" value="FliD_C"/>
</dbReference>
<protein>
    <recommendedName>
        <fullName evidence="5">Flagellar hook-associated protein 2</fullName>
        <shortName evidence="5">HAP2</shortName>
    </recommendedName>
    <alternativeName>
        <fullName evidence="5">Flagellar cap protein</fullName>
    </alternativeName>
</protein>
<dbReference type="Pfam" id="PF02465">
    <property type="entry name" value="FliD_N"/>
    <property type="match status" value="1"/>
</dbReference>
<feature type="coiled-coil region" evidence="5">
    <location>
        <begin position="520"/>
        <end position="554"/>
    </location>
</feature>
<feature type="domain" description="Flagellar hook-associated protein 2 N-terminal" evidence="6">
    <location>
        <begin position="32"/>
        <end position="127"/>
    </location>
</feature>
<evidence type="ECO:0000313" key="9">
    <source>
        <dbReference type="Proteomes" id="UP000189733"/>
    </source>
</evidence>
<dbReference type="Proteomes" id="UP000189733">
    <property type="component" value="Unassembled WGS sequence"/>
</dbReference>
<dbReference type="EMBL" id="FUYA01000003">
    <property type="protein sequence ID" value="SKA69202.1"/>
    <property type="molecule type" value="Genomic_DNA"/>
</dbReference>
<dbReference type="GO" id="GO:0009421">
    <property type="term" value="C:bacterial-type flagellum filament cap"/>
    <property type="evidence" value="ECO:0007669"/>
    <property type="project" value="InterPro"/>
</dbReference>
<dbReference type="GO" id="GO:0007155">
    <property type="term" value="P:cell adhesion"/>
    <property type="evidence" value="ECO:0007669"/>
    <property type="project" value="InterPro"/>
</dbReference>
<evidence type="ECO:0000259" key="7">
    <source>
        <dbReference type="Pfam" id="PF07195"/>
    </source>
</evidence>
<comment type="function">
    <text evidence="5">Required for morphogenesis and for the elongation of the flagellar filament by facilitating polymerization of the flagellin monomers at the tip of growing filament. Forms a capping structure, which prevents flagellin subunits (transported through the central channel of the flagellum) from leaking out without polymerization at the distal end.</text>
</comment>
<keyword evidence="5" id="KW-0964">Secreted</keyword>
<dbReference type="PANTHER" id="PTHR30288">
    <property type="entry name" value="FLAGELLAR CAP/ASSEMBLY PROTEIN FLID"/>
    <property type="match status" value="1"/>
</dbReference>
<dbReference type="OrthoDB" id="5484186at2"/>
<comment type="subcellular location">
    <subcellularLocation>
        <location evidence="5">Secreted</location>
    </subcellularLocation>
    <subcellularLocation>
        <location evidence="5">Bacterial flagellum</location>
    </subcellularLocation>
</comment>
<evidence type="ECO:0000256" key="5">
    <source>
        <dbReference type="RuleBase" id="RU362066"/>
    </source>
</evidence>
<gene>
    <name evidence="8" type="ORF">SAMN02745702_01061</name>
</gene>
<keyword evidence="9" id="KW-1185">Reference proteome</keyword>